<dbReference type="Gene3D" id="3.30.1150.10">
    <property type="match status" value="1"/>
</dbReference>
<sequence length="398" mass="41895">MKLSSEPGMVVSALGHATFLVAGLLAFSAPAPLPDNEEAIAVEMVDASALNQVTRGERKAEKVQEQPLQRAERKQEIVERKEEGEAKQDAPAPPSRPAELKTAEDNAAAPLPPSRAANLPKPEVKPPEPVKQPTQKSGPSAAEIAEQKREELAKLAEEAELASKAKQAEEAARAAAKAKAEAEANARAEAAAKAKAEALAKAEAEKAAKEKAEAAAKAKAEAEAKAKIAAAAKAKQEAEAKAKREMEIAKNFNPSDISKLLQSKEQAQSTGSAAPQVNRTASLGTERGSSQKLSPSLRGQLIGIIQDQLMKCWNVPIALANARGAVVPQVRMKLAADGSLLAPPGVVNSSSDPLFAVAASSALTATRRCAPLRIPAQFAAYYDDWRDVIVNFDARDVL</sequence>
<feature type="compositionally biased region" description="Basic and acidic residues" evidence="1">
    <location>
        <begin position="55"/>
        <end position="88"/>
    </location>
</feature>
<protein>
    <submittedName>
        <fullName evidence="2">Cell envelope integrity protein TolA</fullName>
    </submittedName>
</protein>
<dbReference type="RefSeq" id="WP_377816928.1">
    <property type="nucleotide sequence ID" value="NZ_JBHSLU010000022.1"/>
</dbReference>
<comment type="caution">
    <text evidence="2">The sequence shown here is derived from an EMBL/GenBank/DDBJ whole genome shotgun (WGS) entry which is preliminary data.</text>
</comment>
<accession>A0ABW0P0M6</accession>
<dbReference type="Proteomes" id="UP001596060">
    <property type="component" value="Unassembled WGS sequence"/>
</dbReference>
<keyword evidence="3" id="KW-1185">Reference proteome</keyword>
<evidence type="ECO:0000256" key="1">
    <source>
        <dbReference type="SAM" id="MobiDB-lite"/>
    </source>
</evidence>
<feature type="region of interest" description="Disordered" evidence="1">
    <location>
        <begin position="262"/>
        <end position="294"/>
    </location>
</feature>
<proteinExistence type="predicted"/>
<evidence type="ECO:0000313" key="3">
    <source>
        <dbReference type="Proteomes" id="UP001596060"/>
    </source>
</evidence>
<dbReference type="NCBIfam" id="TIGR02794">
    <property type="entry name" value="tolA_full"/>
    <property type="match status" value="1"/>
</dbReference>
<gene>
    <name evidence="2" type="primary">tolA</name>
    <name evidence="2" type="ORF">ACFPN9_11040</name>
</gene>
<dbReference type="InterPro" id="IPR014161">
    <property type="entry name" value="Tol-Pal_TolA"/>
</dbReference>
<organism evidence="2 3">
    <name type="scientific">Bosea massiliensis</name>
    <dbReference type="NCBI Taxonomy" id="151419"/>
    <lineage>
        <taxon>Bacteria</taxon>
        <taxon>Pseudomonadati</taxon>
        <taxon>Pseudomonadota</taxon>
        <taxon>Alphaproteobacteria</taxon>
        <taxon>Hyphomicrobiales</taxon>
        <taxon>Boseaceae</taxon>
        <taxon>Bosea</taxon>
    </lineage>
</organism>
<feature type="region of interest" description="Disordered" evidence="1">
    <location>
        <begin position="53"/>
        <end position="147"/>
    </location>
</feature>
<reference evidence="3" key="1">
    <citation type="journal article" date="2019" name="Int. J. Syst. Evol. Microbiol.">
        <title>The Global Catalogue of Microorganisms (GCM) 10K type strain sequencing project: providing services to taxonomists for standard genome sequencing and annotation.</title>
        <authorList>
            <consortium name="The Broad Institute Genomics Platform"/>
            <consortium name="The Broad Institute Genome Sequencing Center for Infectious Disease"/>
            <person name="Wu L."/>
            <person name="Ma J."/>
        </authorList>
    </citation>
    <scope>NUCLEOTIDE SEQUENCE [LARGE SCALE GENOMIC DNA]</scope>
    <source>
        <strain evidence="3">CCUG 43117</strain>
    </source>
</reference>
<dbReference type="EMBL" id="JBHSLU010000022">
    <property type="protein sequence ID" value="MFC5505796.1"/>
    <property type="molecule type" value="Genomic_DNA"/>
</dbReference>
<evidence type="ECO:0000313" key="2">
    <source>
        <dbReference type="EMBL" id="MFC5505796.1"/>
    </source>
</evidence>
<name>A0ABW0P0M6_9HYPH</name>